<accession>A0A511WMP6</accession>
<evidence type="ECO:0000313" key="2">
    <source>
        <dbReference type="Proteomes" id="UP000321886"/>
    </source>
</evidence>
<dbReference type="EMBL" id="BJYD01000004">
    <property type="protein sequence ID" value="GEN52406.1"/>
    <property type="molecule type" value="Genomic_DNA"/>
</dbReference>
<dbReference type="AlphaFoldDB" id="A0A511WMP6"/>
<dbReference type="Proteomes" id="UP000321886">
    <property type="component" value="Unassembled WGS sequence"/>
</dbReference>
<evidence type="ECO:0008006" key="3">
    <source>
        <dbReference type="Google" id="ProtNLM"/>
    </source>
</evidence>
<comment type="caution">
    <text evidence="1">The sequence shown here is derived from an EMBL/GenBank/DDBJ whole genome shotgun (WGS) entry which is preliminary data.</text>
</comment>
<keyword evidence="2" id="KW-1185">Reference proteome</keyword>
<proteinExistence type="predicted"/>
<reference evidence="1 2" key="1">
    <citation type="submission" date="2019-07" db="EMBL/GenBank/DDBJ databases">
        <title>Whole genome shotgun sequence of Halobacillus faecis NBRC 103569.</title>
        <authorList>
            <person name="Hosoyama A."/>
            <person name="Uohara A."/>
            <person name="Ohji S."/>
            <person name="Ichikawa N."/>
        </authorList>
    </citation>
    <scope>NUCLEOTIDE SEQUENCE [LARGE SCALE GENOMIC DNA]</scope>
    <source>
        <strain evidence="1 2">NBRC 103569</strain>
    </source>
</reference>
<name>A0A511WMP6_9BACI</name>
<sequence length="120" mass="13916">MANKKMNLSYEGKQLLENTIDSLDLERATVIKIALAKGISAKDAFEFDSTSTPKWTIPDGLIKDTEYLMFKHLIIEKEKKTLDDLEIQNYFLKYIEKGIRILNMNINNKNSLEDTRFVII</sequence>
<organism evidence="1 2">
    <name type="scientific">Halobacillus faecis</name>
    <dbReference type="NCBI Taxonomy" id="360184"/>
    <lineage>
        <taxon>Bacteria</taxon>
        <taxon>Bacillati</taxon>
        <taxon>Bacillota</taxon>
        <taxon>Bacilli</taxon>
        <taxon>Bacillales</taxon>
        <taxon>Bacillaceae</taxon>
        <taxon>Halobacillus</taxon>
    </lineage>
</organism>
<gene>
    <name evidence="1" type="ORF">HFA01_06680</name>
</gene>
<evidence type="ECO:0000313" key="1">
    <source>
        <dbReference type="EMBL" id="GEN52406.1"/>
    </source>
</evidence>
<dbReference type="RefSeq" id="WP_146813139.1">
    <property type="nucleotide sequence ID" value="NZ_BJYD01000004.1"/>
</dbReference>
<protein>
    <recommendedName>
        <fullName evidence="3">DUF1832 domain-containing protein</fullName>
    </recommendedName>
</protein>
<dbReference type="OrthoDB" id="2874112at2"/>